<dbReference type="Pfam" id="PF23572">
    <property type="entry name" value="GH3_C"/>
    <property type="match status" value="1"/>
</dbReference>
<evidence type="ECO:0000259" key="2">
    <source>
        <dbReference type="Pfam" id="PF23572"/>
    </source>
</evidence>
<proteinExistence type="predicted"/>
<feature type="domain" description="GH3 middle" evidence="1">
    <location>
        <begin position="381"/>
        <end position="437"/>
    </location>
</feature>
<dbReference type="InterPro" id="IPR055378">
    <property type="entry name" value="GH3_C"/>
</dbReference>
<protein>
    <recommendedName>
        <fullName evidence="5">GH3 auxin-responsive promoter</fullName>
    </recommendedName>
</protein>
<sequence>MAGRINDFTFKQRIIERVLWRQSSVVTGQLHAAGRDVRGTQLEVLRGLIRRARRSDFGRDHDLGSIRTKDRKTLVRELRTRVPVMSYEEHRPYIDAALAGRARALFRPGERIEMFALTSGTTDARKYLPVPKRAVQNHRRGWFIWGLSTYVTDPPALLRGKLALSGDPAETYSAGGTPCGSISGLLAQLQSPVIKKTYVAPPEAGRLRRGGAGSGAESVTAAKYYLQWRFGLHSEVGSFVTPNPATHLNFARWGAANAELLIEHTARGGLPDDAFASGGLLEGVDLPREVRRAAMHHLPADPGRAAELQALLRSHGSLRPADVWPRLNMLGCWTGGTLGHYLPLLTEHYGEARIKDIGLIASEGRTTIPMEDGTPAGRLDAQGAFFEFIPEDRIEDDDPPVLLADELTPGATYYVLMTTPGGLWRYDIRDVVRCEGYAPPTGSARQLKRAAGPGTPMLSFLSKGRNFSNITGEKLTEYQAAAAVSGALASRGHRLTAYALAPVFHAGSPRYELFAAASEVPPRSVAAEADRRLRALNCEYDAKRASGRLGAIEVRPLSAGAWDAWDARRLARTGGVAEQYKRPVLIGDLGFADEIDPPGLRAVAG</sequence>
<evidence type="ECO:0008006" key="5">
    <source>
        <dbReference type="Google" id="ProtNLM"/>
    </source>
</evidence>
<dbReference type="InterPro" id="IPR055377">
    <property type="entry name" value="GH3_M"/>
</dbReference>
<comment type="caution">
    <text evidence="3">The sequence shown here is derived from an EMBL/GenBank/DDBJ whole genome shotgun (WGS) entry which is preliminary data.</text>
</comment>
<evidence type="ECO:0000313" key="4">
    <source>
        <dbReference type="Proteomes" id="UP000609651"/>
    </source>
</evidence>
<evidence type="ECO:0000259" key="1">
    <source>
        <dbReference type="Pfam" id="PF23571"/>
    </source>
</evidence>
<gene>
    <name evidence="3" type="ORF">LzC2_32500</name>
</gene>
<dbReference type="EMBL" id="WTPX01000125">
    <property type="protein sequence ID" value="NNJ27150.1"/>
    <property type="molecule type" value="Genomic_DNA"/>
</dbReference>
<organism evidence="3 4">
    <name type="scientific">Alienimonas chondri</name>
    <dbReference type="NCBI Taxonomy" id="2681879"/>
    <lineage>
        <taxon>Bacteria</taxon>
        <taxon>Pseudomonadati</taxon>
        <taxon>Planctomycetota</taxon>
        <taxon>Planctomycetia</taxon>
        <taxon>Planctomycetales</taxon>
        <taxon>Planctomycetaceae</taxon>
        <taxon>Alienimonas</taxon>
    </lineage>
</organism>
<name>A0ABX1VH11_9PLAN</name>
<dbReference type="Pfam" id="PF03321">
    <property type="entry name" value="GH3"/>
    <property type="match status" value="1"/>
</dbReference>
<keyword evidence="4" id="KW-1185">Reference proteome</keyword>
<feature type="domain" description="GH3 C-terminal" evidence="2">
    <location>
        <begin position="480"/>
        <end position="586"/>
    </location>
</feature>
<dbReference type="Pfam" id="PF23571">
    <property type="entry name" value="GH3_M"/>
    <property type="match status" value="1"/>
</dbReference>
<dbReference type="PANTHER" id="PTHR31901:SF9">
    <property type="entry name" value="GH3 DOMAIN-CONTAINING PROTEIN"/>
    <property type="match status" value="1"/>
</dbReference>
<accession>A0ABX1VH11</accession>
<evidence type="ECO:0000313" key="3">
    <source>
        <dbReference type="EMBL" id="NNJ27150.1"/>
    </source>
</evidence>
<dbReference type="Proteomes" id="UP000609651">
    <property type="component" value="Unassembled WGS sequence"/>
</dbReference>
<dbReference type="PANTHER" id="PTHR31901">
    <property type="entry name" value="GH3 DOMAIN-CONTAINING PROTEIN"/>
    <property type="match status" value="1"/>
</dbReference>
<dbReference type="InterPro" id="IPR004993">
    <property type="entry name" value="GH3"/>
</dbReference>
<reference evidence="3 4" key="1">
    <citation type="journal article" date="2020" name="Syst. Appl. Microbiol.">
        <title>Alienimonas chondri sp. nov., a novel planctomycete isolated from the biofilm of the red alga Chondrus crispus.</title>
        <authorList>
            <person name="Vitorino I."/>
            <person name="Albuquerque L."/>
            <person name="Wiegand S."/>
            <person name="Kallscheuer N."/>
            <person name="da Costa M.S."/>
            <person name="Lobo-da-Cunha A."/>
            <person name="Jogler C."/>
            <person name="Lage O.M."/>
        </authorList>
    </citation>
    <scope>NUCLEOTIDE SEQUENCE [LARGE SCALE GENOMIC DNA]</scope>
    <source>
        <strain evidence="3 4">LzC2</strain>
    </source>
</reference>